<organism evidence="2 3">
    <name type="scientific">Trichonephila clavipes</name>
    <name type="common">Golden silk orbweaver</name>
    <name type="synonym">Nephila clavipes</name>
    <dbReference type="NCBI Taxonomy" id="2585209"/>
    <lineage>
        <taxon>Eukaryota</taxon>
        <taxon>Metazoa</taxon>
        <taxon>Ecdysozoa</taxon>
        <taxon>Arthropoda</taxon>
        <taxon>Chelicerata</taxon>
        <taxon>Arachnida</taxon>
        <taxon>Araneae</taxon>
        <taxon>Araneomorphae</taxon>
        <taxon>Entelegynae</taxon>
        <taxon>Araneoidea</taxon>
        <taxon>Nephilidae</taxon>
        <taxon>Trichonephila</taxon>
    </lineage>
</organism>
<proteinExistence type="predicted"/>
<gene>
    <name evidence="2" type="ORF">TNCV_914851</name>
</gene>
<dbReference type="Proteomes" id="UP000887159">
    <property type="component" value="Unassembled WGS sequence"/>
</dbReference>
<dbReference type="AlphaFoldDB" id="A0A8X6RF50"/>
<name>A0A8X6RF50_TRICX</name>
<keyword evidence="3" id="KW-1185">Reference proteome</keyword>
<feature type="region of interest" description="Disordered" evidence="1">
    <location>
        <begin position="32"/>
        <end position="52"/>
    </location>
</feature>
<accession>A0A8X6RF50</accession>
<reference evidence="2" key="1">
    <citation type="submission" date="2020-08" db="EMBL/GenBank/DDBJ databases">
        <title>Multicomponent nature underlies the extraordinary mechanical properties of spider dragline silk.</title>
        <authorList>
            <person name="Kono N."/>
            <person name="Nakamura H."/>
            <person name="Mori M."/>
            <person name="Yoshida Y."/>
            <person name="Ohtoshi R."/>
            <person name="Malay A.D."/>
            <person name="Moran D.A.P."/>
            <person name="Tomita M."/>
            <person name="Numata K."/>
            <person name="Arakawa K."/>
        </authorList>
    </citation>
    <scope>NUCLEOTIDE SEQUENCE</scope>
</reference>
<protein>
    <submittedName>
        <fullName evidence="2">Uncharacterized protein</fullName>
    </submittedName>
</protein>
<sequence length="89" mass="10185">MEIIVMDRKERLLYRFEISTNLLRNLTRRLSSPNKSLGLQNQRHRNTTTPAPERDIFSMIGRASTQLKSKIADHSGQPIAEAPLNKKAL</sequence>
<evidence type="ECO:0000313" key="3">
    <source>
        <dbReference type="Proteomes" id="UP000887159"/>
    </source>
</evidence>
<comment type="caution">
    <text evidence="2">The sequence shown here is derived from an EMBL/GenBank/DDBJ whole genome shotgun (WGS) entry which is preliminary data.</text>
</comment>
<dbReference type="EMBL" id="BMAU01021170">
    <property type="protein sequence ID" value="GFX92935.1"/>
    <property type="molecule type" value="Genomic_DNA"/>
</dbReference>
<evidence type="ECO:0000256" key="1">
    <source>
        <dbReference type="SAM" id="MobiDB-lite"/>
    </source>
</evidence>
<evidence type="ECO:0000313" key="2">
    <source>
        <dbReference type="EMBL" id="GFX92935.1"/>
    </source>
</evidence>